<dbReference type="InterPro" id="IPR014729">
    <property type="entry name" value="Rossmann-like_a/b/a_fold"/>
</dbReference>
<evidence type="ECO:0000313" key="5">
    <source>
        <dbReference type="Proteomes" id="UP000291613"/>
    </source>
</evidence>
<evidence type="ECO:0000256" key="1">
    <source>
        <dbReference type="ARBA" id="ARBA00022679"/>
    </source>
</evidence>
<organism evidence="4 5">
    <name type="scientific">Hansschlegelia quercus</name>
    <dbReference type="NCBI Taxonomy" id="2528245"/>
    <lineage>
        <taxon>Bacteria</taxon>
        <taxon>Pseudomonadati</taxon>
        <taxon>Pseudomonadota</taxon>
        <taxon>Alphaproteobacteria</taxon>
        <taxon>Hyphomicrobiales</taxon>
        <taxon>Methylopilaceae</taxon>
        <taxon>Hansschlegelia</taxon>
    </lineage>
</organism>
<dbReference type="NCBIfam" id="TIGR00125">
    <property type="entry name" value="cyt_tran_rel"/>
    <property type="match status" value="1"/>
</dbReference>
<name>A0A4Q9GKR2_9HYPH</name>
<protein>
    <submittedName>
        <fullName evidence="4">Glycerol-3-phosphate cytidylyltransferase</fullName>
    </submittedName>
</protein>
<dbReference type="Proteomes" id="UP000291613">
    <property type="component" value="Unassembled WGS sequence"/>
</dbReference>
<accession>A0A4Q9GKR2</accession>
<evidence type="ECO:0000259" key="3">
    <source>
        <dbReference type="Pfam" id="PF01467"/>
    </source>
</evidence>
<comment type="caution">
    <text evidence="4">The sequence shown here is derived from an EMBL/GenBank/DDBJ whole genome shotgun (WGS) entry which is preliminary data.</text>
</comment>
<dbReference type="AlphaFoldDB" id="A0A4Q9GKR2"/>
<keyword evidence="5" id="KW-1185">Reference proteome</keyword>
<evidence type="ECO:0000313" key="4">
    <source>
        <dbReference type="EMBL" id="TBN54802.1"/>
    </source>
</evidence>
<sequence length="137" mass="15526">MTRVLTYGTFDLLHIGHLNLLERLSALGDELIVAVSTDEFNAEKGKRCVVSYEDRCRLISALKCVSAVIPETHWSQKPNDIRRLGVDVFGMGSDWEGKFDSLSLYCKVIYLPRTEGISTTHLRKEISRRERVPSLVS</sequence>
<keyword evidence="1 4" id="KW-0808">Transferase</keyword>
<evidence type="ECO:0000256" key="2">
    <source>
        <dbReference type="ARBA" id="ARBA00022695"/>
    </source>
</evidence>
<dbReference type="GO" id="GO:0016779">
    <property type="term" value="F:nucleotidyltransferase activity"/>
    <property type="evidence" value="ECO:0007669"/>
    <property type="project" value="UniProtKB-KW"/>
</dbReference>
<keyword evidence="2 4" id="KW-0548">Nucleotidyltransferase</keyword>
<dbReference type="EMBL" id="SIUB01000001">
    <property type="protein sequence ID" value="TBN54802.1"/>
    <property type="molecule type" value="Genomic_DNA"/>
</dbReference>
<dbReference type="InterPro" id="IPR050385">
    <property type="entry name" value="Archaeal_FAD_synthase"/>
</dbReference>
<dbReference type="PANTHER" id="PTHR43793:SF1">
    <property type="entry name" value="FAD SYNTHASE"/>
    <property type="match status" value="1"/>
</dbReference>
<feature type="domain" description="Cytidyltransferase-like" evidence="3">
    <location>
        <begin position="5"/>
        <end position="124"/>
    </location>
</feature>
<reference evidence="4 5" key="1">
    <citation type="submission" date="2019-02" db="EMBL/GenBank/DDBJ databases">
        <title>Hansschlegelia quercus sp. nov., a novel methylotrophic bacterium from buds of oak (Quercus robur L.).</title>
        <authorList>
            <person name="Agafonova N.V."/>
            <person name="Kaparullina E.N."/>
            <person name="Grouzdev D.S."/>
            <person name="Doronina N.V."/>
        </authorList>
    </citation>
    <scope>NUCLEOTIDE SEQUENCE [LARGE SCALE GENOMIC DNA]</scope>
    <source>
        <strain evidence="4 5">Dub</strain>
    </source>
</reference>
<dbReference type="SUPFAM" id="SSF52374">
    <property type="entry name" value="Nucleotidylyl transferase"/>
    <property type="match status" value="1"/>
</dbReference>
<dbReference type="Pfam" id="PF01467">
    <property type="entry name" value="CTP_transf_like"/>
    <property type="match status" value="1"/>
</dbReference>
<dbReference type="Gene3D" id="3.40.50.620">
    <property type="entry name" value="HUPs"/>
    <property type="match status" value="1"/>
</dbReference>
<dbReference type="InterPro" id="IPR004821">
    <property type="entry name" value="Cyt_trans-like"/>
</dbReference>
<gene>
    <name evidence="4" type="ORF">EYR15_01145</name>
</gene>
<dbReference type="OrthoDB" id="9802794at2"/>
<dbReference type="RefSeq" id="WP_131001055.1">
    <property type="nucleotide sequence ID" value="NZ_JBHSZR010000002.1"/>
</dbReference>
<dbReference type="PANTHER" id="PTHR43793">
    <property type="entry name" value="FAD SYNTHASE"/>
    <property type="match status" value="1"/>
</dbReference>
<proteinExistence type="predicted"/>